<reference evidence="4" key="1">
    <citation type="journal article" date="2019" name="Int. J. Syst. Evol. Microbiol.">
        <title>The Global Catalogue of Microorganisms (GCM) 10K type strain sequencing project: providing services to taxonomists for standard genome sequencing and annotation.</title>
        <authorList>
            <consortium name="The Broad Institute Genomics Platform"/>
            <consortium name="The Broad Institute Genome Sequencing Center for Infectious Disease"/>
            <person name="Wu L."/>
            <person name="Ma J."/>
        </authorList>
    </citation>
    <scope>NUCLEOTIDE SEQUENCE [LARGE SCALE GENOMIC DNA]</scope>
    <source>
        <strain evidence="4">CCUG 56607</strain>
    </source>
</reference>
<protein>
    <submittedName>
        <fullName evidence="3">Pilus assembly protein TadG-related protein</fullName>
    </submittedName>
</protein>
<dbReference type="InterPro" id="IPR028087">
    <property type="entry name" value="Tad_N"/>
</dbReference>
<evidence type="ECO:0000256" key="1">
    <source>
        <dbReference type="SAM" id="Phobius"/>
    </source>
</evidence>
<accession>A0ABW3L3Q6</accession>
<feature type="domain" description="Putative Flp pilus-assembly TadG-like N-terminal" evidence="2">
    <location>
        <begin position="11"/>
        <end position="58"/>
    </location>
</feature>
<keyword evidence="1" id="KW-0472">Membrane</keyword>
<evidence type="ECO:0000259" key="2">
    <source>
        <dbReference type="Pfam" id="PF13400"/>
    </source>
</evidence>
<keyword evidence="1" id="KW-1133">Transmembrane helix</keyword>
<organism evidence="3 4">
    <name type="scientific">Thalassobacillus hwangdonensis</name>
    <dbReference type="NCBI Taxonomy" id="546108"/>
    <lineage>
        <taxon>Bacteria</taxon>
        <taxon>Bacillati</taxon>
        <taxon>Bacillota</taxon>
        <taxon>Bacilli</taxon>
        <taxon>Bacillales</taxon>
        <taxon>Bacillaceae</taxon>
        <taxon>Thalassobacillus</taxon>
    </lineage>
</organism>
<name>A0ABW3L3Q6_9BACI</name>
<keyword evidence="4" id="KW-1185">Reference proteome</keyword>
<dbReference type="RefSeq" id="WP_386062702.1">
    <property type="nucleotide sequence ID" value="NZ_JBHTKL010000006.1"/>
</dbReference>
<proteinExistence type="predicted"/>
<dbReference type="Proteomes" id="UP001596990">
    <property type="component" value="Unassembled WGS sequence"/>
</dbReference>
<evidence type="ECO:0000313" key="4">
    <source>
        <dbReference type="Proteomes" id="UP001596990"/>
    </source>
</evidence>
<sequence>MKLKSLKNEDGAVTLLVALMMVLLIGFIAVVVDGGLLYLEKSKLQKSVDAAALAGAQQLQNGRTAAVQTTISIARKNGHDLSPSDIQTGADFVQVNKVVNKNLSFAKVLGISSSNVAAMAKAQVSGGFEDLIPIGIPESEIPSESDYSCGIHRSPGGKSGYAPIRGNFGFLDLSFGNGVKFVDQLKKGIKIEGSFPTEVNTYPGLSWGQVREGIQHRIDLDADKQTCNNYGTAGAECARVVTLPILRNFEDVHGKSRPVTIVGYATYWIEAPIVHQQVNGRIIAVYDLNGELPVKDIKLVQ</sequence>
<evidence type="ECO:0000313" key="3">
    <source>
        <dbReference type="EMBL" id="MFD1020640.1"/>
    </source>
</evidence>
<keyword evidence="1" id="KW-0812">Transmembrane</keyword>
<feature type="transmembrane region" description="Helical" evidence="1">
    <location>
        <begin position="12"/>
        <end position="39"/>
    </location>
</feature>
<dbReference type="EMBL" id="JBHTKL010000006">
    <property type="protein sequence ID" value="MFD1020640.1"/>
    <property type="molecule type" value="Genomic_DNA"/>
</dbReference>
<dbReference type="Pfam" id="PF13400">
    <property type="entry name" value="Tad"/>
    <property type="match status" value="1"/>
</dbReference>
<gene>
    <name evidence="3" type="ORF">ACFQ2J_15740</name>
</gene>
<comment type="caution">
    <text evidence="3">The sequence shown here is derived from an EMBL/GenBank/DDBJ whole genome shotgun (WGS) entry which is preliminary data.</text>
</comment>